<evidence type="ECO:0000259" key="7">
    <source>
        <dbReference type="Pfam" id="PF06398"/>
    </source>
</evidence>
<keyword evidence="2 6" id="KW-0812">Transmembrane</keyword>
<dbReference type="OrthoDB" id="5586090at2759"/>
<dbReference type="InterPro" id="IPR010482">
    <property type="entry name" value="TECPR1-like_DysF"/>
</dbReference>
<feature type="domain" description="TECPR1-like DysF" evidence="7">
    <location>
        <begin position="2"/>
        <end position="363"/>
    </location>
</feature>
<comment type="subcellular location">
    <subcellularLocation>
        <location evidence="1">Peroxisome membrane</location>
        <topology evidence="1">Multi-pass membrane protein</topology>
    </subcellularLocation>
</comment>
<keyword evidence="4 6" id="KW-0472">Membrane</keyword>
<evidence type="ECO:0000256" key="4">
    <source>
        <dbReference type="ARBA" id="ARBA00023136"/>
    </source>
</evidence>
<feature type="transmembrane region" description="Helical" evidence="6">
    <location>
        <begin position="68"/>
        <end position="90"/>
    </location>
</feature>
<evidence type="ECO:0000256" key="5">
    <source>
        <dbReference type="ARBA" id="ARBA00023140"/>
    </source>
</evidence>
<gene>
    <name evidence="8" type="ORF">C6P45_005329</name>
</gene>
<dbReference type="Proteomes" id="UP000750334">
    <property type="component" value="Unassembled WGS sequence"/>
</dbReference>
<evidence type="ECO:0000256" key="1">
    <source>
        <dbReference type="ARBA" id="ARBA00004585"/>
    </source>
</evidence>
<dbReference type="AlphaFoldDB" id="A0A9P6W8X1"/>
<evidence type="ECO:0000256" key="2">
    <source>
        <dbReference type="ARBA" id="ARBA00022692"/>
    </source>
</evidence>
<dbReference type="PANTHER" id="PTHR31679:SF3">
    <property type="entry name" value="PEROXISOMAL MEMBRANE PROTEIN PEX32"/>
    <property type="match status" value="1"/>
</dbReference>
<evidence type="ECO:0000256" key="6">
    <source>
        <dbReference type="SAM" id="Phobius"/>
    </source>
</evidence>
<reference evidence="8 9" key="1">
    <citation type="submission" date="2020-11" db="EMBL/GenBank/DDBJ databases">
        <title>Kefir isolates.</title>
        <authorList>
            <person name="Marcisauskas S."/>
            <person name="Kim Y."/>
            <person name="Blasche S."/>
        </authorList>
    </citation>
    <scope>NUCLEOTIDE SEQUENCE [LARGE SCALE GENOMIC DNA]</scope>
    <source>
        <strain evidence="8 9">OG2</strain>
    </source>
</reference>
<evidence type="ECO:0000256" key="3">
    <source>
        <dbReference type="ARBA" id="ARBA00022989"/>
    </source>
</evidence>
<proteinExistence type="predicted"/>
<keyword evidence="9" id="KW-1185">Reference proteome</keyword>
<dbReference type="GO" id="GO:0007031">
    <property type="term" value="P:peroxisome organization"/>
    <property type="evidence" value="ECO:0007669"/>
    <property type="project" value="TreeGrafter"/>
</dbReference>
<keyword evidence="3 6" id="KW-1133">Transmembrane helix</keyword>
<feature type="transmembrane region" description="Helical" evidence="6">
    <location>
        <begin position="167"/>
        <end position="191"/>
    </location>
</feature>
<dbReference type="GO" id="GO:0005778">
    <property type="term" value="C:peroxisomal membrane"/>
    <property type="evidence" value="ECO:0007669"/>
    <property type="project" value="UniProtKB-SubCell"/>
</dbReference>
<dbReference type="Pfam" id="PF06398">
    <property type="entry name" value="Pex24p"/>
    <property type="match status" value="1"/>
</dbReference>
<evidence type="ECO:0000313" key="9">
    <source>
        <dbReference type="Proteomes" id="UP000750334"/>
    </source>
</evidence>
<dbReference type="InterPro" id="IPR052646">
    <property type="entry name" value="Peroxisomal_PEX28-32"/>
</dbReference>
<organism evidence="8 9">
    <name type="scientific">Maudiozyma exigua</name>
    <name type="common">Yeast</name>
    <name type="synonym">Kazachstania exigua</name>
    <dbReference type="NCBI Taxonomy" id="34358"/>
    <lineage>
        <taxon>Eukaryota</taxon>
        <taxon>Fungi</taxon>
        <taxon>Dikarya</taxon>
        <taxon>Ascomycota</taxon>
        <taxon>Saccharomycotina</taxon>
        <taxon>Saccharomycetes</taxon>
        <taxon>Saccharomycetales</taxon>
        <taxon>Saccharomycetaceae</taxon>
        <taxon>Maudiozyma</taxon>
    </lineage>
</organism>
<dbReference type="EMBL" id="PUHR01000090">
    <property type="protein sequence ID" value="KAG0667828.1"/>
    <property type="molecule type" value="Genomic_DNA"/>
</dbReference>
<dbReference type="PANTHER" id="PTHR31679">
    <property type="entry name" value="PEROXISOMAL MEMBRANE PROTEIN PEX30-RELATED"/>
    <property type="match status" value="1"/>
</dbReference>
<keyword evidence="5" id="KW-0576">Peroxisome</keyword>
<name>A0A9P6W8X1_MAUEX</name>
<protein>
    <recommendedName>
        <fullName evidence="7">TECPR1-like DysF domain-containing protein</fullName>
    </recommendedName>
</protein>
<feature type="transmembrane region" description="Helical" evidence="6">
    <location>
        <begin position="38"/>
        <end position="61"/>
    </location>
</feature>
<comment type="caution">
    <text evidence="8">The sequence shown here is derived from an EMBL/GenBank/DDBJ whole genome shotgun (WGS) entry which is preliminary data.</text>
</comment>
<evidence type="ECO:0000313" key="8">
    <source>
        <dbReference type="EMBL" id="KAG0667828.1"/>
    </source>
</evidence>
<sequence length="387" mass="45624">MSTPPVVLKALSNIYPLLIVIDQTLNNMLWITNDVPHIFVNIVFVSFSIRFLLITDIISVFDIGNHSLLIDYIGLLSTSFYICSLAYYIYSVASEIQNSEPPTADDLVILIENVQDKLFSVKKDFLNLFPRNNDYKLTFQWITLATSIQTLIFKFNLIPYVTDTTSYLIMCFVLMCIFHTHTFQGVLEIIWRLKFVRSLYVWWSNDNDKLYTKRQITPLGYFDMLISDKSYITVKMIIQSSEEITQFTTLRTRLIQLCEAEDRHENNTIETENIEKTPVIPSIEFNILKFCIEENQRKWNNDTWEAQTLPFERSNFTVVSSCGTSFNSDNPLTYDKQIPSNWIKLDDIWHKSSWDYCNKNWSYIGKKDSPECFTRTRVWSFRYFQKK</sequence>
<accession>A0A9P6W8X1</accession>